<keyword evidence="3" id="KW-1185">Reference proteome</keyword>
<dbReference type="InterPro" id="IPR011652">
    <property type="entry name" value="MORN_2"/>
</dbReference>
<sequence length="172" mass="20070">MKFVLTILTILTFTSLSFGQTTIDVSKIQTVKENGIKLNTFNDKPFTGHIIESFPNGKPKSWQTVKDGLANGLWQEWYENGQLKYSAFWIDGKGHGLWEYYHENGVLRQEEYYDMDIPIGIFKFYFNNGQVKSKTSWMNGKKHGIWNYYDENGILQKTAFYEYDELISTTAK</sequence>
<accession>A0A7L4ZHH5</accession>
<dbReference type="SUPFAM" id="SSF82185">
    <property type="entry name" value="Histone H3 K4-specific methyltransferase SET7/9 N-terminal domain"/>
    <property type="match status" value="1"/>
</dbReference>
<dbReference type="Gene3D" id="2.20.110.10">
    <property type="entry name" value="Histone H3 K4-specific methyltransferase SET7/9 N-terminal domain"/>
    <property type="match status" value="2"/>
</dbReference>
<organism evidence="2 3">
    <name type="scientific">Kordia antarctica</name>
    <dbReference type="NCBI Taxonomy" id="1218801"/>
    <lineage>
        <taxon>Bacteria</taxon>
        <taxon>Pseudomonadati</taxon>
        <taxon>Bacteroidota</taxon>
        <taxon>Flavobacteriia</taxon>
        <taxon>Flavobacteriales</taxon>
        <taxon>Flavobacteriaceae</taxon>
        <taxon>Kordia</taxon>
    </lineage>
</organism>
<evidence type="ECO:0000313" key="3">
    <source>
        <dbReference type="Proteomes" id="UP000464657"/>
    </source>
</evidence>
<feature type="signal peptide" evidence="1">
    <location>
        <begin position="1"/>
        <end position="19"/>
    </location>
</feature>
<feature type="chain" id="PRO_5029669627" evidence="1">
    <location>
        <begin position="20"/>
        <end position="172"/>
    </location>
</feature>
<evidence type="ECO:0000313" key="2">
    <source>
        <dbReference type="EMBL" id="QHI36055.1"/>
    </source>
</evidence>
<dbReference type="Pfam" id="PF07661">
    <property type="entry name" value="MORN_2"/>
    <property type="match status" value="4"/>
</dbReference>
<dbReference type="AlphaFoldDB" id="A0A7L4ZHH5"/>
<dbReference type="RefSeq" id="WP_160128785.1">
    <property type="nucleotide sequence ID" value="NZ_CP019288.1"/>
</dbReference>
<evidence type="ECO:0000256" key="1">
    <source>
        <dbReference type="SAM" id="SignalP"/>
    </source>
</evidence>
<keyword evidence="1" id="KW-0732">Signal</keyword>
<gene>
    <name evidence="2" type="primary">ywqK_2</name>
    <name evidence="2" type="ORF">IMCC3317_14080</name>
</gene>
<name>A0A7L4ZHH5_9FLAO</name>
<proteinExistence type="predicted"/>
<dbReference type="KEGG" id="kan:IMCC3317_14080"/>
<protein>
    <submittedName>
        <fullName evidence="2">Antitoxin YwqK</fullName>
    </submittedName>
</protein>
<dbReference type="OrthoDB" id="7342920at2"/>
<dbReference type="Proteomes" id="UP000464657">
    <property type="component" value="Chromosome"/>
</dbReference>
<dbReference type="EMBL" id="CP019288">
    <property type="protein sequence ID" value="QHI36055.1"/>
    <property type="molecule type" value="Genomic_DNA"/>
</dbReference>
<reference evidence="2 3" key="1">
    <citation type="journal article" date="2013" name="Int. J. Syst. Evol. Microbiol.">
        <title>Kordia antarctica sp. nov., isolated from Antarctic seawater.</title>
        <authorList>
            <person name="Baek K."/>
            <person name="Choi A."/>
            <person name="Kang I."/>
            <person name="Lee K."/>
            <person name="Cho J.C."/>
        </authorList>
    </citation>
    <scope>NUCLEOTIDE SEQUENCE [LARGE SCALE GENOMIC DNA]</scope>
    <source>
        <strain evidence="2 3">IMCC3317</strain>
    </source>
</reference>